<gene>
    <name evidence="1" type="ORF">SAMN06893096_102480</name>
</gene>
<protein>
    <submittedName>
        <fullName evidence="1">Uncharacterized protein</fullName>
    </submittedName>
</protein>
<organism evidence="1 2">
    <name type="scientific">Geodermatophilus pulveris</name>
    <dbReference type="NCBI Taxonomy" id="1564159"/>
    <lineage>
        <taxon>Bacteria</taxon>
        <taxon>Bacillati</taxon>
        <taxon>Actinomycetota</taxon>
        <taxon>Actinomycetes</taxon>
        <taxon>Geodermatophilales</taxon>
        <taxon>Geodermatophilaceae</taxon>
        <taxon>Geodermatophilus</taxon>
    </lineage>
</organism>
<accession>A0A239CIZ7</accession>
<name>A0A239CIZ7_9ACTN</name>
<reference evidence="2" key="1">
    <citation type="submission" date="2017-06" db="EMBL/GenBank/DDBJ databases">
        <authorList>
            <person name="Varghese N."/>
            <person name="Submissions S."/>
        </authorList>
    </citation>
    <scope>NUCLEOTIDE SEQUENCE [LARGE SCALE GENOMIC DNA]</scope>
    <source>
        <strain evidence="2">DSM 46839</strain>
    </source>
</reference>
<proteinExistence type="predicted"/>
<dbReference type="EMBL" id="FZOO01000002">
    <property type="protein sequence ID" value="SNS20196.1"/>
    <property type="molecule type" value="Genomic_DNA"/>
</dbReference>
<dbReference type="RefSeq" id="WP_089304652.1">
    <property type="nucleotide sequence ID" value="NZ_FZOO01000002.1"/>
</dbReference>
<sequence length="180" mass="19947">MSEPTTTGGVRNPDLLAVYCNDHLAASVGGIELVGRMIGVHRGTPYEPPLHQLRAELHEENDALTAVLHALGLPVRHYKQLLLWVGEKVTRGKLNGRLLSRSPLSDVVEFEFLASAVRAKRSGFETLRAVAEVEDRLDEALLDRLIEQANRQHAWLTEARREVAARTFGGRTRPAEEAAD</sequence>
<dbReference type="AlphaFoldDB" id="A0A239CIZ7"/>
<evidence type="ECO:0000313" key="2">
    <source>
        <dbReference type="Proteomes" id="UP000198373"/>
    </source>
</evidence>
<dbReference type="OrthoDB" id="5504890at2"/>
<dbReference type="Proteomes" id="UP000198373">
    <property type="component" value="Unassembled WGS sequence"/>
</dbReference>
<evidence type="ECO:0000313" key="1">
    <source>
        <dbReference type="EMBL" id="SNS20196.1"/>
    </source>
</evidence>
<keyword evidence="2" id="KW-1185">Reference proteome</keyword>